<dbReference type="Gene3D" id="3.40.190.10">
    <property type="entry name" value="Periplasmic binding protein-like II"/>
    <property type="match status" value="2"/>
</dbReference>
<organism evidence="2">
    <name type="scientific">marine metagenome</name>
    <dbReference type="NCBI Taxonomy" id="408172"/>
    <lineage>
        <taxon>unclassified sequences</taxon>
        <taxon>metagenomes</taxon>
        <taxon>ecological metagenomes</taxon>
    </lineage>
</organism>
<accession>A0A382UMR3</accession>
<evidence type="ECO:0000256" key="1">
    <source>
        <dbReference type="ARBA" id="ARBA00022729"/>
    </source>
</evidence>
<protein>
    <recommendedName>
        <fullName evidence="3">Extracellular solute-binding protein</fullName>
    </recommendedName>
</protein>
<reference evidence="2" key="1">
    <citation type="submission" date="2018-05" db="EMBL/GenBank/DDBJ databases">
        <authorList>
            <person name="Lanie J.A."/>
            <person name="Ng W.-L."/>
            <person name="Kazmierczak K.M."/>
            <person name="Andrzejewski T.M."/>
            <person name="Davidsen T.M."/>
            <person name="Wayne K.J."/>
            <person name="Tettelin H."/>
            <person name="Glass J.I."/>
            <person name="Rusch D."/>
            <person name="Podicherti R."/>
            <person name="Tsui H.-C.T."/>
            <person name="Winkler M.E."/>
        </authorList>
    </citation>
    <scope>NUCLEOTIDE SEQUENCE</scope>
</reference>
<proteinExistence type="predicted"/>
<name>A0A382UMR3_9ZZZZ</name>
<dbReference type="PANTHER" id="PTHR30222:SF2">
    <property type="entry name" value="ABC TRANSPORTER SUBSTRATE-BINDING PROTEIN"/>
    <property type="match status" value="1"/>
</dbReference>
<dbReference type="EMBL" id="UINC01145083">
    <property type="protein sequence ID" value="SVD34998.1"/>
    <property type="molecule type" value="Genomic_DNA"/>
</dbReference>
<keyword evidence="1" id="KW-0732">Signal</keyword>
<dbReference type="Pfam" id="PF13416">
    <property type="entry name" value="SBP_bac_8"/>
    <property type="match status" value="1"/>
</dbReference>
<sequence length="268" mass="29153">MMATAVMAIFCFVGQAVAEITVASWGGAYTMSQQKAYADTFSDSPLVGGKANFVNYNGGLGEVRTQVESGNIQWDIVDVLPHEARVGCDEGLFEELPRNVFAKAPDGTPMDQDMFVPLPNDCVVPQIWWSYMAFYKKGNFSGAQPKTIGDFFNVSKFPGKRGIHTWANALIEMALMADGVPPANVYKVMSSKAGIDRAFAKLDTIKDHVVFWSSGSKPLELVTSGEVSMALAYNGRVGAAILSEDAPFVPIWDGQVLEEEWLVMTKGT</sequence>
<evidence type="ECO:0000313" key="2">
    <source>
        <dbReference type="EMBL" id="SVD34998.1"/>
    </source>
</evidence>
<dbReference type="InterPro" id="IPR006059">
    <property type="entry name" value="SBP"/>
</dbReference>
<dbReference type="AlphaFoldDB" id="A0A382UMR3"/>
<evidence type="ECO:0008006" key="3">
    <source>
        <dbReference type="Google" id="ProtNLM"/>
    </source>
</evidence>
<feature type="non-terminal residue" evidence="2">
    <location>
        <position position="268"/>
    </location>
</feature>
<gene>
    <name evidence="2" type="ORF">METZ01_LOCUS387852</name>
</gene>
<dbReference type="SUPFAM" id="SSF53850">
    <property type="entry name" value="Periplasmic binding protein-like II"/>
    <property type="match status" value="1"/>
</dbReference>
<dbReference type="PANTHER" id="PTHR30222">
    <property type="entry name" value="SPERMIDINE/PUTRESCINE-BINDING PERIPLASMIC PROTEIN"/>
    <property type="match status" value="1"/>
</dbReference>